<sequence length="267" mass="28783">MTYRSSRAMDPYSAELPRHQTLLQGTDWASLATPCGTGASLPVALARLIDPDPLVREAAVKDALGQVTHQNSIYEATMPVALYAAAILDHPALAVDGSRHDDATSMGRPTLVAVLDWLGETARDADDACVAADEDSCGEGSPVEGMRAFRELRPALFTAVRAFLGHDNPAVRNTALVAAVPLVEHPALVTHRSDLTGHAHRLLATSTDRRHRDRVLGALKAWGHDITDLENEADIAARERYAVLRAARASWQNDWAIGGGYSEDPPF</sequence>
<evidence type="ECO:0008006" key="3">
    <source>
        <dbReference type="Google" id="ProtNLM"/>
    </source>
</evidence>
<dbReference type="SUPFAM" id="SSF48371">
    <property type="entry name" value="ARM repeat"/>
    <property type="match status" value="1"/>
</dbReference>
<gene>
    <name evidence="1" type="ORF">J2Z77_002889</name>
</gene>
<comment type="caution">
    <text evidence="1">The sequence shown here is derived from an EMBL/GenBank/DDBJ whole genome shotgun (WGS) entry which is preliminary data.</text>
</comment>
<organism evidence="1 2">
    <name type="scientific">Streptomyces avidinii</name>
    <dbReference type="NCBI Taxonomy" id="1895"/>
    <lineage>
        <taxon>Bacteria</taxon>
        <taxon>Bacillati</taxon>
        <taxon>Actinomycetota</taxon>
        <taxon>Actinomycetes</taxon>
        <taxon>Kitasatosporales</taxon>
        <taxon>Streptomycetaceae</taxon>
        <taxon>Streptomyces</taxon>
    </lineage>
</organism>
<dbReference type="Proteomes" id="UP001519310">
    <property type="component" value="Unassembled WGS sequence"/>
</dbReference>
<protein>
    <recommendedName>
        <fullName evidence="3">HEAT repeat protein</fullName>
    </recommendedName>
</protein>
<dbReference type="InterPro" id="IPR016024">
    <property type="entry name" value="ARM-type_fold"/>
</dbReference>
<dbReference type="RefSeq" id="WP_229920240.1">
    <property type="nucleotide sequence ID" value="NZ_BMVL01000003.1"/>
</dbReference>
<evidence type="ECO:0000313" key="1">
    <source>
        <dbReference type="EMBL" id="MBP2037089.1"/>
    </source>
</evidence>
<accession>A0ABS4L4T4</accession>
<dbReference type="EMBL" id="JAGGLQ010000004">
    <property type="protein sequence ID" value="MBP2037089.1"/>
    <property type="molecule type" value="Genomic_DNA"/>
</dbReference>
<name>A0ABS4L4T4_STRAV</name>
<reference evidence="1 2" key="1">
    <citation type="submission" date="2021-03" db="EMBL/GenBank/DDBJ databases">
        <title>Genomic Encyclopedia of Type Strains, Phase IV (KMG-IV): sequencing the most valuable type-strain genomes for metagenomic binning, comparative biology and taxonomic classification.</title>
        <authorList>
            <person name="Goeker M."/>
        </authorList>
    </citation>
    <scope>NUCLEOTIDE SEQUENCE [LARGE SCALE GENOMIC DNA]</scope>
    <source>
        <strain evidence="1 2">DSM 40526</strain>
    </source>
</reference>
<evidence type="ECO:0000313" key="2">
    <source>
        <dbReference type="Proteomes" id="UP001519310"/>
    </source>
</evidence>
<keyword evidence="2" id="KW-1185">Reference proteome</keyword>
<proteinExistence type="predicted"/>